<reference evidence="1" key="1">
    <citation type="submission" date="2014-09" db="EMBL/GenBank/DDBJ databases">
        <authorList>
            <person name="Magalhaes I.L.F."/>
            <person name="Oliveira U."/>
            <person name="Santos F.R."/>
            <person name="Vidigal T.H.D.A."/>
            <person name="Brescovit A.D."/>
            <person name="Santos A.J."/>
        </authorList>
    </citation>
    <scope>NUCLEOTIDE SEQUENCE</scope>
    <source>
        <tissue evidence="1">Shoot tissue taken approximately 20 cm above the soil surface</tissue>
    </source>
</reference>
<dbReference type="AlphaFoldDB" id="A0A0A9DRZ3"/>
<accession>A0A0A9DRZ3</accession>
<dbReference type="EMBL" id="GBRH01207349">
    <property type="protein sequence ID" value="JAD90546.1"/>
    <property type="molecule type" value="Transcribed_RNA"/>
</dbReference>
<evidence type="ECO:0000313" key="1">
    <source>
        <dbReference type="EMBL" id="JAD90546.1"/>
    </source>
</evidence>
<name>A0A0A9DRZ3_ARUDO</name>
<proteinExistence type="predicted"/>
<reference evidence="1" key="2">
    <citation type="journal article" date="2015" name="Data Brief">
        <title>Shoot transcriptome of the giant reed, Arundo donax.</title>
        <authorList>
            <person name="Barrero R.A."/>
            <person name="Guerrero F.D."/>
            <person name="Moolhuijzen P."/>
            <person name="Goolsby J.A."/>
            <person name="Tidwell J."/>
            <person name="Bellgard S.E."/>
            <person name="Bellgard M.I."/>
        </authorList>
    </citation>
    <scope>NUCLEOTIDE SEQUENCE</scope>
    <source>
        <tissue evidence="1">Shoot tissue taken approximately 20 cm above the soil surface</tissue>
    </source>
</reference>
<protein>
    <submittedName>
        <fullName evidence="1">Uncharacterized protein</fullName>
    </submittedName>
</protein>
<sequence length="73" mass="8322">MPHILQGEILLSGKGKYPSRCANHNMRAFILQQILMFSDVDPSIEDSNFYFGQILAESLELMTYLVSQFPRVA</sequence>
<organism evidence="1">
    <name type="scientific">Arundo donax</name>
    <name type="common">Giant reed</name>
    <name type="synonym">Donax arundinaceus</name>
    <dbReference type="NCBI Taxonomy" id="35708"/>
    <lineage>
        <taxon>Eukaryota</taxon>
        <taxon>Viridiplantae</taxon>
        <taxon>Streptophyta</taxon>
        <taxon>Embryophyta</taxon>
        <taxon>Tracheophyta</taxon>
        <taxon>Spermatophyta</taxon>
        <taxon>Magnoliopsida</taxon>
        <taxon>Liliopsida</taxon>
        <taxon>Poales</taxon>
        <taxon>Poaceae</taxon>
        <taxon>PACMAD clade</taxon>
        <taxon>Arundinoideae</taxon>
        <taxon>Arundineae</taxon>
        <taxon>Arundo</taxon>
    </lineage>
</organism>